<dbReference type="SMR" id="A0A015I2J6"/>
<proteinExistence type="predicted"/>
<comment type="caution">
    <text evidence="1">The sequence shown here is derived from an EMBL/GenBank/DDBJ whole genome shotgun (WGS) entry which is preliminary data.</text>
</comment>
<keyword evidence="2" id="KW-1185">Reference proteome</keyword>
<name>A0A015I2J6_RHIIW</name>
<gene>
    <name evidence="1" type="ORF">RirG_263950</name>
</gene>
<evidence type="ECO:0008006" key="3">
    <source>
        <dbReference type="Google" id="ProtNLM"/>
    </source>
</evidence>
<dbReference type="HOGENOM" id="CLU_028913_0_1_1"/>
<dbReference type="Proteomes" id="UP000022910">
    <property type="component" value="Unassembled WGS sequence"/>
</dbReference>
<dbReference type="SUPFAM" id="SSF52047">
    <property type="entry name" value="RNI-like"/>
    <property type="match status" value="1"/>
</dbReference>
<dbReference type="EMBL" id="JEMT01029705">
    <property type="protein sequence ID" value="EXX51202.1"/>
    <property type="molecule type" value="Genomic_DNA"/>
</dbReference>
<dbReference type="InterPro" id="IPR036047">
    <property type="entry name" value="F-box-like_dom_sf"/>
</dbReference>
<dbReference type="OrthoDB" id="2316528at2759"/>
<dbReference type="SUPFAM" id="SSF81383">
    <property type="entry name" value="F-box domain"/>
    <property type="match status" value="1"/>
</dbReference>
<sequence>MTCRLSSDCLNEILEYLEEDRTTLHSCLLVNRSWCRISVRILWREFCDYHGVIYEQRQASSILSTLIACLPNESKELLKKNKIFISTPTSNPPLFNYAGFCRDLSISRIEMLVSTVFEDKPSDNSFLLIVKNLFLPFREKRKIKKTILVVNEIIKMLANQIFSLRKLVFRYLHHYNLDNSFPYFPDYFPGARNLSELQCSTHIPSNFFYQLSQICHNLQSILIYFYYDVPDELKELIYLQNNLKNLTLVIYNSNWTNIIPALISCSHTVTKFKLYGLINNIPLSFISSFTNLQESIFSFFDGVVVIDFTDLLYANFPKLQILKFPDSSPKPEHVTKFLENNGKNLKKFYISENNRILSLSVANFCPNLRSLFIIFSEIDILRTILISCLYLESITIWCGKSYHEYLSEKEVLETIANHSPNNFYELKIREFFDSDVLPEDLESFFISWNNRTPKKLLSLIIFDVNNNNYNRSCLENEENRKIMEKYENLGIVKFGTKSYYDEFVDQGSFFSL</sequence>
<reference evidence="1 2" key="1">
    <citation type="submission" date="2014-02" db="EMBL/GenBank/DDBJ databases">
        <title>Single nucleus genome sequencing reveals high similarity among nuclei of an endomycorrhizal fungus.</title>
        <authorList>
            <person name="Lin K."/>
            <person name="Geurts R."/>
            <person name="Zhang Z."/>
            <person name="Limpens E."/>
            <person name="Saunders D.G."/>
            <person name="Mu D."/>
            <person name="Pang E."/>
            <person name="Cao H."/>
            <person name="Cha H."/>
            <person name="Lin T."/>
            <person name="Zhou Q."/>
            <person name="Shang Y."/>
            <person name="Li Y."/>
            <person name="Ivanov S."/>
            <person name="Sharma T."/>
            <person name="Velzen R.V."/>
            <person name="Ruijter N.D."/>
            <person name="Aanen D.K."/>
            <person name="Win J."/>
            <person name="Kamoun S."/>
            <person name="Bisseling T."/>
            <person name="Huang S."/>
        </authorList>
    </citation>
    <scope>NUCLEOTIDE SEQUENCE [LARGE SCALE GENOMIC DNA]</scope>
    <source>
        <strain evidence="2">DAOM197198w</strain>
    </source>
</reference>
<protein>
    <recommendedName>
        <fullName evidence="3">F-box domain-containing protein</fullName>
    </recommendedName>
</protein>
<accession>A0A015I2J6</accession>
<organism evidence="1 2">
    <name type="scientific">Rhizophagus irregularis (strain DAOM 197198w)</name>
    <name type="common">Glomus intraradices</name>
    <dbReference type="NCBI Taxonomy" id="1432141"/>
    <lineage>
        <taxon>Eukaryota</taxon>
        <taxon>Fungi</taxon>
        <taxon>Fungi incertae sedis</taxon>
        <taxon>Mucoromycota</taxon>
        <taxon>Glomeromycotina</taxon>
        <taxon>Glomeromycetes</taxon>
        <taxon>Glomerales</taxon>
        <taxon>Glomeraceae</taxon>
        <taxon>Rhizophagus</taxon>
    </lineage>
</organism>
<evidence type="ECO:0000313" key="2">
    <source>
        <dbReference type="Proteomes" id="UP000022910"/>
    </source>
</evidence>
<evidence type="ECO:0000313" key="1">
    <source>
        <dbReference type="EMBL" id="EXX51202.1"/>
    </source>
</evidence>
<dbReference type="AlphaFoldDB" id="A0A015I2J6"/>
<dbReference type="InterPro" id="IPR032675">
    <property type="entry name" value="LRR_dom_sf"/>
</dbReference>
<dbReference type="Gene3D" id="3.80.10.10">
    <property type="entry name" value="Ribonuclease Inhibitor"/>
    <property type="match status" value="1"/>
</dbReference>